<keyword evidence="3" id="KW-1185">Reference proteome</keyword>
<evidence type="ECO:0000313" key="3">
    <source>
        <dbReference type="Proteomes" id="UP000223913"/>
    </source>
</evidence>
<dbReference type="GO" id="GO:0005975">
    <property type="term" value="P:carbohydrate metabolic process"/>
    <property type="evidence" value="ECO:0007669"/>
    <property type="project" value="InterPro"/>
</dbReference>
<dbReference type="GO" id="GO:0016787">
    <property type="term" value="F:hydrolase activity"/>
    <property type="evidence" value="ECO:0007669"/>
    <property type="project" value="UniProtKB-KW"/>
</dbReference>
<dbReference type="SUPFAM" id="SSF48208">
    <property type="entry name" value="Six-hairpin glycosidases"/>
    <property type="match status" value="1"/>
</dbReference>
<dbReference type="PANTHER" id="PTHR33886:SF8">
    <property type="entry name" value="UNSATURATED RHAMNOGALACTURONAN HYDROLASE (EUROFUNG)"/>
    <property type="match status" value="1"/>
</dbReference>
<comment type="caution">
    <text evidence="2">The sequence shown here is derived from an EMBL/GenBank/DDBJ whole genome shotgun (WGS) entry which is preliminary data.</text>
</comment>
<keyword evidence="1" id="KW-0378">Hydrolase</keyword>
<dbReference type="RefSeq" id="WP_099149811.1">
    <property type="nucleotide sequence ID" value="NZ_PDUD01000017.1"/>
</dbReference>
<evidence type="ECO:0000256" key="1">
    <source>
        <dbReference type="ARBA" id="ARBA00022801"/>
    </source>
</evidence>
<proteinExistence type="predicted"/>
<protein>
    <recommendedName>
        <fullName evidence="4">Glucuronyl hydrolase</fullName>
    </recommendedName>
</protein>
<dbReference type="Pfam" id="PF07470">
    <property type="entry name" value="Glyco_hydro_88"/>
    <property type="match status" value="1"/>
</dbReference>
<dbReference type="EMBL" id="PDUD01000017">
    <property type="protein sequence ID" value="PHN06555.1"/>
    <property type="molecule type" value="Genomic_DNA"/>
</dbReference>
<dbReference type="InterPro" id="IPR010905">
    <property type="entry name" value="Glyco_hydro_88"/>
</dbReference>
<name>A0A2D0NDK0_FLAN2</name>
<organism evidence="2 3">
    <name type="scientific">Flavilitoribacter nigricans (strain ATCC 23147 / DSM 23189 / NBRC 102662 / NCIMB 1420 / SS-2)</name>
    <name type="common">Lewinella nigricans</name>
    <dbReference type="NCBI Taxonomy" id="1122177"/>
    <lineage>
        <taxon>Bacteria</taxon>
        <taxon>Pseudomonadati</taxon>
        <taxon>Bacteroidota</taxon>
        <taxon>Saprospiria</taxon>
        <taxon>Saprospirales</taxon>
        <taxon>Lewinellaceae</taxon>
        <taxon>Flavilitoribacter</taxon>
    </lineage>
</organism>
<dbReference type="Gene3D" id="1.50.10.10">
    <property type="match status" value="1"/>
</dbReference>
<dbReference type="OrthoDB" id="258246at2"/>
<sequence length="504" mass="57378">MNRRTTFKSLVLLTTGSLLQPAKIFSRESTLWKSRLSRHFLSTRIDPELPEEKRLPFGWQGFSVAGERPALLRPTLPVNLQAGDGLLLRCSVAIDVREEKVVRARIAGTQEELGHFDIRYAAVFQVFDLEIAPLFLPAINQHGIELSLERGENPMWFFAATPGYRDRDNTFLPQLLAYPKDEIDREEAFIRQMCSLNSIQPFGWMEGCVLDGLYQMYKRKKHRKARRAIKGHFARFFDRQDNFIHEDPRSRPLDNKIGTIESTQPFSTLARLEPDHPVFTEVLKFWEERTQPDGTVTDHYSVTAEGSYTIAYPMAVIGKQRGDKAMMEKAYAQILLRKTMLVQDGDIYLRYYPKDDSRKYRNWARGVTWYLLGMVRTMAALHDQLDVSEAAEEVARVAKMVIPHQLKNGLWPCFIHEADIAPDNSGSAGIAAALATAVHNGWIGQEYLPFCRKTYTTLLDQLTPDGLLQGVAQSNKVGEALQRSDYRVTSQMGLGLMAQLYAAL</sequence>
<dbReference type="AlphaFoldDB" id="A0A2D0NDK0"/>
<dbReference type="InterPro" id="IPR012341">
    <property type="entry name" value="6hp_glycosidase-like_sf"/>
</dbReference>
<accession>A0A2D0NDK0</accession>
<dbReference type="Proteomes" id="UP000223913">
    <property type="component" value="Unassembled WGS sequence"/>
</dbReference>
<gene>
    <name evidence="2" type="ORF">CRP01_09630</name>
</gene>
<dbReference type="PANTHER" id="PTHR33886">
    <property type="entry name" value="UNSATURATED RHAMNOGALACTURONAN HYDROLASE (EUROFUNG)"/>
    <property type="match status" value="1"/>
</dbReference>
<evidence type="ECO:0008006" key="4">
    <source>
        <dbReference type="Google" id="ProtNLM"/>
    </source>
</evidence>
<dbReference type="InterPro" id="IPR052043">
    <property type="entry name" value="PolySaccharide_Degr_Enz"/>
</dbReference>
<dbReference type="InterPro" id="IPR008928">
    <property type="entry name" value="6-hairpin_glycosidase_sf"/>
</dbReference>
<reference evidence="2 3" key="1">
    <citation type="submission" date="2017-10" db="EMBL/GenBank/DDBJ databases">
        <title>The draft genome sequence of Lewinella nigricans NBRC 102662.</title>
        <authorList>
            <person name="Wang K."/>
        </authorList>
    </citation>
    <scope>NUCLEOTIDE SEQUENCE [LARGE SCALE GENOMIC DNA]</scope>
    <source>
        <strain evidence="2 3">NBRC 102662</strain>
    </source>
</reference>
<evidence type="ECO:0000313" key="2">
    <source>
        <dbReference type="EMBL" id="PHN06555.1"/>
    </source>
</evidence>